<dbReference type="EMBL" id="GBYB01014962">
    <property type="protein sequence ID" value="JAG84729.1"/>
    <property type="molecule type" value="Transcribed_RNA"/>
</dbReference>
<name>A0A0C9RN99_9HYME</name>
<dbReference type="GeneID" id="105265092"/>
<accession>A0A9R1T169</accession>
<evidence type="ECO:0000313" key="1">
    <source>
        <dbReference type="EMBL" id="JAG84729.1"/>
    </source>
</evidence>
<sequence>MHVRTCTKMKLSAVGIAIILFIVTINDAALANNNIDHESSGKNHTPEEHTILLECQHSDYRTYIKCLKRHKRHHEHHDSSGGSRSCFDECGLDLCTSTQCVNQCHTKCMKKTKETRQLITTYETVCNDNDCSSTGESHSSRAPNITTNIDINNIIHNHVNTTGPEGPIRPAVVTGGGDGVPGTPGNPGTSGCSGTPGCVPGTPVGPGVPAVHGGGCQGGYGYGCFPPISVVSTVTFGVGLGPIGGCINSQTWPCIQQTQPTAFDCSLCTNPWYKYQCEVKCYNVQLPGSQGSNPHYRPANI</sequence>
<dbReference type="OrthoDB" id="7546668at2759"/>
<reference evidence="3" key="2">
    <citation type="submission" date="2025-04" db="UniProtKB">
        <authorList>
            <consortium name="RefSeq"/>
        </authorList>
    </citation>
    <scope>IDENTIFICATION</scope>
    <source>
        <strain evidence="3">USDA-PBARC FA_bdor</strain>
        <tissue evidence="3">Whole organism</tissue>
    </source>
</reference>
<dbReference type="Proteomes" id="UP000694866">
    <property type="component" value="Unplaced"/>
</dbReference>
<reference evidence="1" key="1">
    <citation type="submission" date="2015-01" db="EMBL/GenBank/DDBJ databases">
        <title>Transcriptome Assembly of Fopius arisanus.</title>
        <authorList>
            <person name="Geib S."/>
        </authorList>
    </citation>
    <scope>NUCLEOTIDE SEQUENCE</scope>
</reference>
<dbReference type="RefSeq" id="XP_011300693.1">
    <property type="nucleotide sequence ID" value="XM_011302391.1"/>
</dbReference>
<proteinExistence type="predicted"/>
<evidence type="ECO:0000313" key="2">
    <source>
        <dbReference type="Proteomes" id="UP000694866"/>
    </source>
</evidence>
<keyword evidence="2" id="KW-1185">Reference proteome</keyword>
<organism evidence="1">
    <name type="scientific">Fopius arisanus</name>
    <dbReference type="NCBI Taxonomy" id="64838"/>
    <lineage>
        <taxon>Eukaryota</taxon>
        <taxon>Metazoa</taxon>
        <taxon>Ecdysozoa</taxon>
        <taxon>Arthropoda</taxon>
        <taxon>Hexapoda</taxon>
        <taxon>Insecta</taxon>
        <taxon>Pterygota</taxon>
        <taxon>Neoptera</taxon>
        <taxon>Endopterygota</taxon>
        <taxon>Hymenoptera</taxon>
        <taxon>Apocrita</taxon>
        <taxon>Ichneumonoidea</taxon>
        <taxon>Braconidae</taxon>
        <taxon>Opiinae</taxon>
        <taxon>Fopius</taxon>
    </lineage>
</organism>
<dbReference type="KEGG" id="fas:105265092"/>
<dbReference type="AlphaFoldDB" id="A0A0C9RN99"/>
<protein>
    <submittedName>
        <fullName evidence="1">COL2A1_1 protein</fullName>
    </submittedName>
</protein>
<gene>
    <name evidence="1" type="primary">COL2A1_1</name>
    <name evidence="3" type="synonym">LOC105265092</name>
    <name evidence="1" type="ORF">g.8382</name>
</gene>
<accession>A0A0C9RN99</accession>
<evidence type="ECO:0000313" key="3">
    <source>
        <dbReference type="RefSeq" id="XP_011300693.1"/>
    </source>
</evidence>